<evidence type="ECO:0000256" key="9">
    <source>
        <dbReference type="ARBA" id="ARBA00023065"/>
    </source>
</evidence>
<dbReference type="Gene3D" id="1.10.287.70">
    <property type="match status" value="4"/>
</dbReference>
<evidence type="ECO:0000256" key="11">
    <source>
        <dbReference type="ARBA" id="ARBA00023180"/>
    </source>
</evidence>
<dbReference type="InterPro" id="IPR043203">
    <property type="entry name" value="VGCC_Ca_Na"/>
</dbReference>
<feature type="domain" description="Ion transport" evidence="17">
    <location>
        <begin position="716"/>
        <end position="984"/>
    </location>
</feature>
<feature type="transmembrane region" description="Helical" evidence="16">
    <location>
        <begin position="63"/>
        <end position="84"/>
    </location>
</feature>
<dbReference type="GO" id="GO:0001518">
    <property type="term" value="C:voltage-gated sodium channel complex"/>
    <property type="evidence" value="ECO:0007669"/>
    <property type="project" value="TreeGrafter"/>
</dbReference>
<name>C1FFA1_MICCC</name>
<keyword evidence="6" id="KW-0106">Calcium</keyword>
<evidence type="ECO:0000313" key="19">
    <source>
        <dbReference type="Proteomes" id="UP000002009"/>
    </source>
</evidence>
<keyword evidence="2" id="KW-0813">Transport</keyword>
<dbReference type="PANTHER" id="PTHR10037:SF62">
    <property type="entry name" value="SODIUM CHANNEL PROTEIN 60E"/>
    <property type="match status" value="1"/>
</dbReference>
<keyword evidence="8 16" id="KW-1133">Transmembrane helix</keyword>
<keyword evidence="4 16" id="KW-0812">Transmembrane</keyword>
<feature type="transmembrane region" description="Helical" evidence="16">
    <location>
        <begin position="360"/>
        <end position="378"/>
    </location>
</feature>
<feature type="non-terminal residue" evidence="18">
    <location>
        <position position="1321"/>
    </location>
</feature>
<feature type="transmembrane region" description="Helical" evidence="16">
    <location>
        <begin position="424"/>
        <end position="452"/>
    </location>
</feature>
<dbReference type="InterPro" id="IPR027359">
    <property type="entry name" value="Volt_channel_dom_sf"/>
</dbReference>
<dbReference type="GO" id="GO:0005248">
    <property type="term" value="F:voltage-gated sodium channel activity"/>
    <property type="evidence" value="ECO:0007669"/>
    <property type="project" value="TreeGrafter"/>
</dbReference>
<dbReference type="KEGG" id="mis:MICPUN_84447"/>
<feature type="domain" description="Ion transport" evidence="17">
    <location>
        <begin position="1037"/>
        <end position="1277"/>
    </location>
</feature>
<evidence type="ECO:0000256" key="4">
    <source>
        <dbReference type="ARBA" id="ARBA00022692"/>
    </source>
</evidence>
<keyword evidence="3" id="KW-1003">Cell membrane</keyword>
<comment type="subcellular location">
    <subcellularLocation>
        <location evidence="1">Cell membrane</location>
        <topology evidence="1">Multi-pass membrane protein</topology>
    </subcellularLocation>
</comment>
<feature type="compositionally biased region" description="Basic and acidic residues" evidence="15">
    <location>
        <begin position="290"/>
        <end position="313"/>
    </location>
</feature>
<keyword evidence="9" id="KW-0406">Ion transport</keyword>
<keyword evidence="11" id="KW-0325">Glycoprotein</keyword>
<feature type="region of interest" description="Disordered" evidence="15">
    <location>
        <begin position="290"/>
        <end position="314"/>
    </location>
</feature>
<feature type="transmembrane region" description="Helical" evidence="16">
    <location>
        <begin position="754"/>
        <end position="775"/>
    </location>
</feature>
<feature type="transmembrane region" description="Helical" evidence="16">
    <location>
        <begin position="555"/>
        <end position="578"/>
    </location>
</feature>
<feature type="transmembrane region" description="Helical" evidence="16">
    <location>
        <begin position="951"/>
        <end position="975"/>
    </location>
</feature>
<proteinExistence type="inferred from homology"/>
<evidence type="ECO:0000256" key="16">
    <source>
        <dbReference type="SAM" id="Phobius"/>
    </source>
</evidence>
<protein>
    <recommendedName>
        <fullName evidence="14">Calcium-channel protein CCH1</fullName>
    </recommendedName>
</protein>
<keyword evidence="10 16" id="KW-0472">Membrane</keyword>
<evidence type="ECO:0000256" key="3">
    <source>
        <dbReference type="ARBA" id="ARBA00022475"/>
    </source>
</evidence>
<sequence>MIRRACIKIVESPWFENLILAAILINTIILCTMEPLKMEGRGCEEGGYQGSPGNNKAIEDSEAFFTTLFTLEAVTKIIAMGFILDRTSYLKDGWNVMDFAVVVISIISAMPGMGTGVSSLRVIRVLRPLRAMSILPGMRVLIGTMIAAIPMIANVMLFCVFFFTVFGILGMNLYMGVLRNRCFTVVTESSCADHADHESNAFCREGMMCLKASNPNRGITHFDNIAHSWLTIFQCITLEGWTPIMYHAMDAVTGWSVIYFVLLVFTGGFFLLNLALAVITEVYDEENTEAKEDAAEEAAEKEAEQDKKEAEAAKRRKELGLDVVSEDDEDDVDHLKALNLSQAGPSPLQKLCQAIIEHRFFGPFFVGCIAVNTLVLAMEYDGMPSSYAEGLDVVNLILTIAFILEMATKVIGMGFEEYAKDRFNLFDAAVVIMSIVELALSAGGGLTALRAFRILRVLKLIRSWTSLQNFLYTIYLTVMELGNFTFIVILTIFIFALLGMQLFGGKMCGLDDGDTPRHNFDTLIWALVTVFQVLTGEDWNAVMYDGMASNGSWSALYFVALLLIGNFVVLNLFVAILLTNFSEVEVQTEYESTKTLMESVSFFKYLSKKKGQREKTKEELEKQKWWDELPDKDFPPRVLRGWERLADAALDKAWQEEKERAEEEASATAEAATSGCGPMPGAAPKPLHKYSGKSLKVFDVDNPIRKFCFKLVDDKQFDYVIMTFILISSLTMAFESPKAMENSKTKEALEGVDIFFTIVFALEMVMKLIAFGLYFEDKDAYLRDPWNCMDGFIVIIGILGKMISGNLGWVRSLRTMRVLRPLRVISRVPELKVVVNALFASIPGMGNVFMVSLLFWLIFGILGMQLFMGSFARCDDEDIDAKAECCTGTFNSTVYVERTWKSDDMNFDNIFLAMQTLFEMSTTEGWTAVMYNGVDARSPELAPKRDHNPPIAFFFVAFEIVANFFILNLFIGIILDNFARLAAESADGSNGLMTKAQVMWVKTQRRLQQQSEPTKADYYPEDQTRKTVYKIVEREEFDWFIMAVIVANALTMMMEHYNMSDAWTGTLLGLSIFFAIIFTFEAAAKLYAMYPEAYFSSRWNCFDFFCVAITLIGFMAGGGGAASVFRILRLARIFRVVKKLTGLRMLFNTLIISLPGLLNIGALMFLLCFVYAILGMNLFGKVKFGENLNEDANFTNFGNSLLLLLRMVTGEAWNSVMYDCMIDTDCDSAADCARGECCGNDGAPFYFITFVILGTFITLNLLIAVVLDNFSNNKKEEGTNVTDAHIEDFAQAWSKLDPHATGFIPCTRLVSLLKLAKTPLG</sequence>
<evidence type="ECO:0000256" key="1">
    <source>
        <dbReference type="ARBA" id="ARBA00004651"/>
    </source>
</evidence>
<feature type="transmembrane region" description="Helical" evidence="16">
    <location>
        <begin position="787"/>
        <end position="809"/>
    </location>
</feature>
<feature type="domain" description="Ion transport" evidence="17">
    <location>
        <begin position="13"/>
        <end position="290"/>
    </location>
</feature>
<feature type="transmembrane region" description="Helical" evidence="16">
    <location>
        <begin position="140"/>
        <end position="169"/>
    </location>
</feature>
<dbReference type="STRING" id="296587.C1FFA1"/>
<reference evidence="18 19" key="1">
    <citation type="journal article" date="2009" name="Science">
        <title>Green evolution and dynamic adaptations revealed by genomes of the marine picoeukaryotes Micromonas.</title>
        <authorList>
            <person name="Worden A.Z."/>
            <person name="Lee J.H."/>
            <person name="Mock T."/>
            <person name="Rouze P."/>
            <person name="Simmons M.P."/>
            <person name="Aerts A.L."/>
            <person name="Allen A.E."/>
            <person name="Cuvelier M.L."/>
            <person name="Derelle E."/>
            <person name="Everett M.V."/>
            <person name="Foulon E."/>
            <person name="Grimwood J."/>
            <person name="Gundlach H."/>
            <person name="Henrissat B."/>
            <person name="Napoli C."/>
            <person name="McDonald S.M."/>
            <person name="Parker M.S."/>
            <person name="Rombauts S."/>
            <person name="Salamov A."/>
            <person name="Von Dassow P."/>
            <person name="Badger J.H."/>
            <person name="Coutinho P.M."/>
            <person name="Demir E."/>
            <person name="Dubchak I."/>
            <person name="Gentemann C."/>
            <person name="Eikrem W."/>
            <person name="Gready J.E."/>
            <person name="John U."/>
            <person name="Lanier W."/>
            <person name="Lindquist E.A."/>
            <person name="Lucas S."/>
            <person name="Mayer K.F."/>
            <person name="Moreau H."/>
            <person name="Not F."/>
            <person name="Otillar R."/>
            <person name="Panaud O."/>
            <person name="Pangilinan J."/>
            <person name="Paulsen I."/>
            <person name="Piegu B."/>
            <person name="Poliakov A."/>
            <person name="Robbens S."/>
            <person name="Schmutz J."/>
            <person name="Toulza E."/>
            <person name="Wyss T."/>
            <person name="Zelensky A."/>
            <person name="Zhou K."/>
            <person name="Armbrust E.V."/>
            <person name="Bhattacharya D."/>
            <person name="Goodenough U.W."/>
            <person name="Van de Peer Y."/>
            <person name="Grigoriev I.V."/>
        </authorList>
    </citation>
    <scope>NUCLEOTIDE SEQUENCE [LARGE SCALE GENOMIC DNA]</scope>
    <source>
        <strain evidence="19">RCC299 / NOUM17</strain>
    </source>
</reference>
<dbReference type="Pfam" id="PF00520">
    <property type="entry name" value="Ion_trans"/>
    <property type="match status" value="4"/>
</dbReference>
<feature type="transmembrane region" description="Helical" evidence="16">
    <location>
        <begin position="257"/>
        <end position="279"/>
    </location>
</feature>
<dbReference type="OrthoDB" id="416585at2759"/>
<gene>
    <name evidence="18" type="primary">CAV3</name>
    <name evidence="18" type="ORF">MICPUN_84447</name>
</gene>
<feature type="transmembrane region" description="Helical" evidence="16">
    <location>
        <begin position="1146"/>
        <end position="1174"/>
    </location>
</feature>
<evidence type="ECO:0000256" key="10">
    <source>
        <dbReference type="ARBA" id="ARBA00023136"/>
    </source>
</evidence>
<dbReference type="PANTHER" id="PTHR10037">
    <property type="entry name" value="VOLTAGE-GATED CATION CHANNEL CALCIUM AND SODIUM"/>
    <property type="match status" value="1"/>
</dbReference>
<feature type="transmembrane region" description="Helical" evidence="16">
    <location>
        <begin position="96"/>
        <end position="120"/>
    </location>
</feature>
<dbReference type="eggNOG" id="KOG2301">
    <property type="taxonomic scope" value="Eukaryota"/>
</dbReference>
<dbReference type="FunFam" id="1.20.120.350:FF:000009">
    <property type="entry name" value="Voltage-dependent T-type calcium channel subunit alpha"/>
    <property type="match status" value="2"/>
</dbReference>
<feature type="transmembrane region" description="Helical" evidence="16">
    <location>
        <begin position="1066"/>
        <end position="1090"/>
    </location>
</feature>
<feature type="transmembrane region" description="Helical" evidence="16">
    <location>
        <begin position="393"/>
        <end position="412"/>
    </location>
</feature>
<dbReference type="Gene3D" id="1.10.238.10">
    <property type="entry name" value="EF-hand"/>
    <property type="match status" value="1"/>
</dbReference>
<feature type="transmembrane region" description="Helical" evidence="16">
    <location>
        <begin position="1102"/>
        <end position="1125"/>
    </location>
</feature>
<keyword evidence="19" id="KW-1185">Reference proteome</keyword>
<evidence type="ECO:0000256" key="12">
    <source>
        <dbReference type="ARBA" id="ARBA00023303"/>
    </source>
</evidence>
<feature type="transmembrane region" description="Helical" evidence="16">
    <location>
        <begin position="472"/>
        <end position="498"/>
    </location>
</feature>
<evidence type="ECO:0000256" key="7">
    <source>
        <dbReference type="ARBA" id="ARBA00022882"/>
    </source>
</evidence>
<feature type="transmembrane region" description="Helical" evidence="16">
    <location>
        <begin position="837"/>
        <end position="863"/>
    </location>
</feature>
<organism evidence="18 19">
    <name type="scientific">Micromonas commoda (strain RCC299 / NOUM17 / CCMP2709)</name>
    <name type="common">Picoplanktonic green alga</name>
    <dbReference type="NCBI Taxonomy" id="296587"/>
    <lineage>
        <taxon>Eukaryota</taxon>
        <taxon>Viridiplantae</taxon>
        <taxon>Chlorophyta</taxon>
        <taxon>Mamiellophyceae</taxon>
        <taxon>Mamiellales</taxon>
        <taxon>Mamiellaceae</taxon>
        <taxon>Micromonas</taxon>
    </lineage>
</organism>
<dbReference type="FunFam" id="1.10.287.70:FF:000093">
    <property type="entry name" value="Calcium channel subunit Cch1"/>
    <property type="match status" value="1"/>
</dbReference>
<accession>C1FFA1</accession>
<keyword evidence="12" id="KW-0407">Ion channel</keyword>
<evidence type="ECO:0000256" key="5">
    <source>
        <dbReference type="ARBA" id="ARBA00022737"/>
    </source>
</evidence>
<evidence type="ECO:0000256" key="6">
    <source>
        <dbReference type="ARBA" id="ARBA00022837"/>
    </source>
</evidence>
<keyword evidence="5" id="KW-0677">Repeat</keyword>
<dbReference type="RefSeq" id="XP_002507789.1">
    <property type="nucleotide sequence ID" value="XM_002507743.1"/>
</dbReference>
<dbReference type="Proteomes" id="UP000002009">
    <property type="component" value="Chromosome 8"/>
</dbReference>
<comment type="similarity">
    <text evidence="13">Belongs to the calcium channel alpha-1 subunit (TC 1.A.1.11) family.</text>
</comment>
<evidence type="ECO:0000256" key="13">
    <source>
        <dbReference type="ARBA" id="ARBA00061395"/>
    </source>
</evidence>
<feature type="transmembrane region" description="Helical" evidence="16">
    <location>
        <begin position="1245"/>
        <end position="1267"/>
    </location>
</feature>
<evidence type="ECO:0000256" key="2">
    <source>
        <dbReference type="ARBA" id="ARBA00022448"/>
    </source>
</evidence>
<feature type="region of interest" description="Disordered" evidence="15">
    <location>
        <begin position="659"/>
        <end position="678"/>
    </location>
</feature>
<dbReference type="EMBL" id="CP001575">
    <property type="protein sequence ID" value="ACO69047.1"/>
    <property type="molecule type" value="Genomic_DNA"/>
</dbReference>
<dbReference type="InParanoid" id="C1FFA1"/>
<dbReference type="SUPFAM" id="SSF81324">
    <property type="entry name" value="Voltage-gated potassium channels"/>
    <property type="match status" value="4"/>
</dbReference>
<evidence type="ECO:0000313" key="18">
    <source>
        <dbReference type="EMBL" id="ACO69047.1"/>
    </source>
</evidence>
<keyword evidence="7" id="KW-0851">Voltage-gated channel</keyword>
<evidence type="ECO:0000256" key="15">
    <source>
        <dbReference type="SAM" id="MobiDB-lite"/>
    </source>
</evidence>
<dbReference type="GeneID" id="8245425"/>
<dbReference type="OMA" id="IRIVRIM"/>
<evidence type="ECO:0000256" key="14">
    <source>
        <dbReference type="ARBA" id="ARBA00067459"/>
    </source>
</evidence>
<evidence type="ECO:0000259" key="17">
    <source>
        <dbReference type="Pfam" id="PF00520"/>
    </source>
</evidence>
<dbReference type="InterPro" id="IPR005821">
    <property type="entry name" value="Ion_trans_dom"/>
</dbReference>
<feature type="domain" description="Ion transport" evidence="17">
    <location>
        <begin position="358"/>
        <end position="588"/>
    </location>
</feature>
<dbReference type="Gene3D" id="1.20.120.350">
    <property type="entry name" value="Voltage-gated potassium channels. Chain C"/>
    <property type="match status" value="4"/>
</dbReference>
<evidence type="ECO:0000256" key="8">
    <source>
        <dbReference type="ARBA" id="ARBA00022989"/>
    </source>
</evidence>